<organism evidence="4 5">
    <name type="scientific">candidate division WS5 bacterium</name>
    <dbReference type="NCBI Taxonomy" id="2093353"/>
    <lineage>
        <taxon>Bacteria</taxon>
        <taxon>candidate division WS5</taxon>
    </lineage>
</organism>
<feature type="region of interest" description="Disordered" evidence="1">
    <location>
        <begin position="1874"/>
        <end position="1919"/>
    </location>
</feature>
<feature type="compositionally biased region" description="Polar residues" evidence="1">
    <location>
        <begin position="1473"/>
        <end position="1485"/>
    </location>
</feature>
<evidence type="ECO:0000313" key="5">
    <source>
        <dbReference type="Proteomes" id="UP000285655"/>
    </source>
</evidence>
<feature type="compositionally biased region" description="Polar residues" evidence="1">
    <location>
        <begin position="641"/>
        <end position="658"/>
    </location>
</feature>
<feature type="region of interest" description="Disordered" evidence="1">
    <location>
        <begin position="892"/>
        <end position="920"/>
    </location>
</feature>
<comment type="caution">
    <text evidence="4">The sequence shown here is derived from an EMBL/GenBank/DDBJ whole genome shotgun (WGS) entry which is preliminary data.</text>
</comment>
<feature type="compositionally biased region" description="Basic and acidic residues" evidence="1">
    <location>
        <begin position="816"/>
        <end position="828"/>
    </location>
</feature>
<feature type="region of interest" description="Disordered" evidence="1">
    <location>
        <begin position="641"/>
        <end position="679"/>
    </location>
</feature>
<dbReference type="Pfam" id="PF18796">
    <property type="entry name" value="LPD1"/>
    <property type="match status" value="1"/>
</dbReference>
<evidence type="ECO:0000259" key="3">
    <source>
        <dbReference type="Pfam" id="PF18823"/>
    </source>
</evidence>
<dbReference type="InterPro" id="IPR041595">
    <property type="entry name" value="Inorganic_Pase"/>
</dbReference>
<proteinExistence type="predicted"/>
<feature type="compositionally biased region" description="Basic and acidic residues" evidence="1">
    <location>
        <begin position="1486"/>
        <end position="1502"/>
    </location>
</feature>
<feature type="compositionally biased region" description="Basic and acidic residues" evidence="1">
    <location>
        <begin position="906"/>
        <end position="916"/>
    </location>
</feature>
<reference evidence="4 5" key="1">
    <citation type="journal article" date="2017" name="ISME J.">
        <title>Energy and carbon metabolisms in a deep terrestrial subsurface fluid microbial community.</title>
        <authorList>
            <person name="Momper L."/>
            <person name="Jungbluth S.P."/>
            <person name="Lee M.D."/>
            <person name="Amend J.P."/>
        </authorList>
    </citation>
    <scope>NUCLEOTIDE SEQUENCE [LARGE SCALE GENOMIC DNA]</scope>
    <source>
        <strain evidence="4">SURF_29</strain>
    </source>
</reference>
<feature type="compositionally biased region" description="Basic and acidic residues" evidence="1">
    <location>
        <begin position="663"/>
        <end position="679"/>
    </location>
</feature>
<gene>
    <name evidence="4" type="ORF">C4544_02240</name>
</gene>
<protein>
    <submittedName>
        <fullName evidence="4">Uncharacterized protein</fullName>
    </submittedName>
</protein>
<feature type="compositionally biased region" description="Polar residues" evidence="1">
    <location>
        <begin position="1518"/>
        <end position="1527"/>
    </location>
</feature>
<dbReference type="EMBL" id="QZJW01000016">
    <property type="protein sequence ID" value="RJO61612.1"/>
    <property type="molecule type" value="Genomic_DNA"/>
</dbReference>
<dbReference type="Proteomes" id="UP000285655">
    <property type="component" value="Unassembled WGS sequence"/>
</dbReference>
<name>A0A419DEV0_9BACT</name>
<feature type="compositionally biased region" description="Polar residues" evidence="1">
    <location>
        <begin position="1062"/>
        <end position="1073"/>
    </location>
</feature>
<evidence type="ECO:0000313" key="4">
    <source>
        <dbReference type="EMBL" id="RJO61612.1"/>
    </source>
</evidence>
<feature type="domain" description="Large polyvalent protein-associated" evidence="2">
    <location>
        <begin position="2413"/>
        <end position="2495"/>
    </location>
</feature>
<feature type="region of interest" description="Disordered" evidence="1">
    <location>
        <begin position="1277"/>
        <end position="1304"/>
    </location>
</feature>
<feature type="region of interest" description="Disordered" evidence="1">
    <location>
        <begin position="796"/>
        <end position="828"/>
    </location>
</feature>
<dbReference type="Pfam" id="PF18823">
    <property type="entry name" value="InPase"/>
    <property type="match status" value="1"/>
</dbReference>
<sequence length="3842" mass="426114">MILESVAESLLTAAPAAAAGTAMGGPVGGIVGFAGGAGTIFGAEKYDQVVQDARKQGLIEKLSQHGIDGEQLVRDEAFKAALIEGGVEAGADLALGYVSRFIPGGSIAKEGVKDTIRQIFTTPLKQIGKNALKGAAIEGSTEALQSGWEASIEKDLGLQRENTAGELFDIDPTGEAMGAVVPAAGAGILFSLLGQGMGGVQKRNMIKRLYDAKANPQDRIQAAADTANILMEQHGNPLVVKNWFNTTAQKIQAGESVSVDELLSGYNYMIPKVPISSPGPAGQPTDVNMITGQATKQTLPTNMTALKDTVAAMRRDKGEPSRIVPVTGSVLPQTDFEAQDILNQQMQPLTPEIPEPAPDTLMEGDVLPREFTPAPPSQFKRTVDQARAKYGPAKPLQMAKPFEAPALEGEVLPPIRQRATDVLPEPIPIIEGEATVEDQELSRQIDRASYRAEMPKSEAQSKAGNYSKGHINLHGLDIAIENPRGSIRYGKDKKGNPWSQEMRSHYGYIKGTKGKDKDHIDAFVGQHPTSQTVYIVDQVDPDTGRLDEAKVLIGFPSLEAAFKGYMENYQNGWNGLGALTPTTMQDFKDWLRNGNKQKSFAGSAWGKRAQNNAMLDESLSDRGGLNSKLTSDGLQTLPSNVELGSSINVPTQTASQIPSIDASPRENFKDGGRSDTKLLGDSIKRQPLLPESNRILNSPLSRSAVSPSMLNLGQNFQVVGGVIQSVPVNVMDMLGSKKGAAKDALHDDSMLKALPAPIDSDKSIGSVVVGEPPNVSTHIRPSSSFHEAIVSEKANKIQKKEKVSPTSAVPEGLQSEPEKLSKEEGQVGKEPWEMGNEAYLTKLRDSKDSRYASLSEIAQQGFASAVKQAHERAVKKALSEGKPVPAEVLAEYPDLQKPDLSQNTGKGEKGARKEAEPVSPFVETAPASETTWPQPNAHGVYDKGLAEKEEYKGEKATAQIYVLQIGPDAWINSPNYHHKSGSYDGMGSPLSKGPNDETFKTREDALKDAAAVIAIRNSALSERTDSADIMKAEARNIMIWAAKLAGIEAKDTFTKEGKKSETSVAKDSFSPGSTVRIGKSPEVHTIVRQLEPTASEKELGELYFEVKDSKGAVATYEKKDLKPVKVADKKTEAVESPAKSRTIHALIESGEKEITRKEISNLYEIKQKQLYKGHIMTPGDVIRDYLKPNGIKVVAKKTEKPKEKEAELPEKKLPGPSEIRIRKMVENQKVTFNGIQEDSEGNPDLVMFTDPNTGSTLAVPYKGITVQKIKERIKESREEFTKKGKPEEKAGEPEFPDKQFGPYGWDTTPSTMINDYYGSVGEVEKVQDGNAKKIAGLKEQLKKLPKTKDGRAEKKRISEEIENIESAVRAQFQILEDRFMTAQEKIIDEAAERAKKDGVPEDIIDEFYEDFGQNISDIRPYVEYNYNRTIEEIYKEVVAGHIPEKALSEKEGAETVTEPSTEAAPAVAKQGGITPSTAEPDTAQTLEKETHLPMEVEGDRGAPGKAQAAEPARPAKLSDTQISSVAVRQQEESPKDVIKDAVEAAPGTTAKELKQQKKFLIEHIDEAIKEAPEEIDGFYRKVRQINELKNQSEQAYKKASEFRTYEKKDESKVQQFLAEYESLNKQARDVQATIPSVTIEVPNDGNFTVYNNKGTLKKFKEIVNKQFTTTVEKAKNLTQPSGKARGYRAPSKLEEGLAIKIDGKPAYTDGSILLYGESKTIPDIPAKRWSEDGDKKHLAERREKIAKSSKDLFAHNKKGATLPVDKIKFVAIEERPYASTNKEENISYGVADYPIHGEKQSTTILMSGDVSVAISTDYYQHIMDHYPDATFKIGVEMSKEDNIASIGIYSKGKHVGIVMPWRATDAVRIAREHLNEESASGETESVKAPVQEEMKPEETEIETAAPGESKPEEPAKSLQDFGTKIGGARKDIAERGYTKIGKKKASESEGPAWKQRFVTAEKTDGSGRYTIIDTKEGRWSFSSGGQTFATKEEAEQAIPIYAVAKSHHIYENSDKIWSIYKRVGERKRFKVVSEDFASREDAMNYMAQNAEKILNTKTTFGEEILPVPDIAKRTGVERRKVPATPEMFIETFAPRGIEFGNWQNQEERQMVMNHAYDGLMDLAEVLNVPPKALMLNGELAIAFGARGQGLTGAKAHYERDYGVINLTKMKGAGSLAHEWMHAFDHYLGRLDTKAPSEKITNKRGDLVYKTSGTDDLLSQGISYKSKLRPEIQEAYKALIETMYKKAEKYIEDTKQADKFVATSREHLKESLDGIRKNLESDLVKTYTWRKNKKGLAPASAEQLAEFDKLANILVEGGNLETRFEYGKPDDTSATVRGAFSGRRTNETLEAMNAILKAVRNRSGFNKENDGSLDRVRANMGLYAARLKMLEDAKGQTEKTKQVPTSFAMEAKKMDQARTGDYWSEPHEMVARAFASYVEDKVAEKGGQSDFLVYHAHGGILIPMIDGFVARPYPGGKEREATNAAFDKFINTLKTKETDNGIALYSSKDAGTISRMLDKFGQNVRIPSFINMLREGVKSATITAESADRITSELRKINEVKVSKSELQDIIERVSRETRTEKSSQVDSENAFERQESAARAKALLDDLTPSERESFEILSRDLRQTVAPAEHLTATQREVAERWKTLTGTRIIFAKHTGKFDGASPRKGVIVLSDALDTSQILSKTIAHELFHNMERVAEVAPSLRPYTDRFSDIMRQVIGEGKIREFFEVENKKRINQLDMNPLKDLDEAWSEHGAHIMGDAMRDQRFYERLYAKDQNLFERLVQAVLAYFRKLGIVGKEAVASDYYTPAQAVRLINESADLFAKYLEVKDDFNVVTGEGERGTKYSSTGPAPAFYSQLERTVTQSLPESVKPEGLLAFLKGFKFKQDDLIHSGIAQVDEKGNISLDPEVTAMEKNGRIAKSDLMALIGEKSAKIVPVEFKSEFINAPTKEEQDAARKELNKLWMIPANNRTEEQIARVQELGRMVGPNSTYLRTGEQAGATHFSNWKIPGESIPGSYVEHFETVPGKTNQSFAEEEAKLQKEFKNYYEWATYKYGQDRDLLGTDYIDNMRKLKNLYGDKFESTYKDFLRATVELERQRKIGQPWVDGHPPYDEVKNPIVRWRGDGRIDTEGNKVFFIHEIQAPSKENQAKMPKWAQKRWREIGLKSALRYAAENGYSKLALATGEQVAGLYDLSKQVESIKYDIAPKGEYRDQYALSVKKKGEDSYTGIGVFPKEKLADVVGKDVAEKIISGQGEPYFEKDTALSHAFNNPEIRRMTEEYTGKKIDSVARVLSGIDLNVGGEGIKKLYDKDLPSILSDMGKRFGVKIGESQIESNKNVNIINQDGDIVAGFASRVLAQQAIDEGRYAGEKVSIDENTDTTPITSLFITPAMRDSVLTEGQSLYAAQGSAGRGISYIDALFELKKLELDFENLQNFVVVESENELPKTILKDMARSMSKGDFRSVEGVYDGQSKTSYLISRNIASRTRLQEVVKHELVHKGIRTVIGTKVEPIFNAIAKKYAKDIEIIAQENKWNLDKTADRMNAVDEFIAQKGEQYKDQPLIKRLIAQVRAFLREMGFTITWSDNDILNLAGAALKAEGMGDEIKYSFAGKSARGWDKAGGKFSDLADRQERFEISDEGAKLKNIRLNDAGVAHEATTLREILDHPALFKAYPKLKNLDVLIYINPTLERASGGFQSFEDRSSEGLTNIQPEIKVNAPDEGTARKTLLHEVQHFIQENEGFARGGNMQMFGEDATWGGSYAQAKAARVLLAIKDLEREMRLAAWGKSWDREKGEWVDDAKKMKGKRPAAELIFKDETDKYRKEFWTETEANNEVYRLNQIL</sequence>
<dbReference type="InterPro" id="IPR041047">
    <property type="entry name" value="LPD1"/>
</dbReference>
<accession>A0A419DEV0</accession>
<feature type="region of interest" description="Disordered" evidence="1">
    <location>
        <begin position="1449"/>
        <end position="1536"/>
    </location>
</feature>
<feature type="region of interest" description="Disordered" evidence="1">
    <location>
        <begin position="1055"/>
        <end position="1075"/>
    </location>
</feature>
<feature type="compositionally biased region" description="Basic and acidic residues" evidence="1">
    <location>
        <begin position="1277"/>
        <end position="1297"/>
    </location>
</feature>
<feature type="non-terminal residue" evidence="4">
    <location>
        <position position="3842"/>
    </location>
</feature>
<evidence type="ECO:0000259" key="2">
    <source>
        <dbReference type="Pfam" id="PF18796"/>
    </source>
</evidence>
<evidence type="ECO:0000256" key="1">
    <source>
        <dbReference type="SAM" id="MobiDB-lite"/>
    </source>
</evidence>
<feature type="domain" description="Inorganic pyrophosphatase" evidence="3">
    <location>
        <begin position="458"/>
        <end position="591"/>
    </location>
</feature>